<evidence type="ECO:0000256" key="5">
    <source>
        <dbReference type="PIRSR" id="PIRSR031051-1"/>
    </source>
</evidence>
<feature type="signal peptide" evidence="8">
    <location>
        <begin position="1"/>
        <end position="15"/>
    </location>
</feature>
<feature type="active site" description="Nucleophile" evidence="5">
    <location>
        <position position="15"/>
    </location>
</feature>
<dbReference type="NCBIfam" id="TIGR01489">
    <property type="entry name" value="DKMTPPase-SF"/>
    <property type="match status" value="1"/>
</dbReference>
<keyword evidence="4 7" id="KW-0460">Magnesium</keyword>
<feature type="chain" id="PRO_5029569830" description="Phosphatase" evidence="8">
    <location>
        <begin position="16"/>
        <end position="287"/>
    </location>
</feature>
<keyword evidence="10" id="KW-1185">Reference proteome</keyword>
<evidence type="ECO:0000256" key="7">
    <source>
        <dbReference type="PIRSR" id="PIRSR031051-3"/>
    </source>
</evidence>
<dbReference type="Pfam" id="PF06888">
    <property type="entry name" value="Put_Phosphatase"/>
    <property type="match status" value="1"/>
</dbReference>
<keyword evidence="3" id="KW-0378">Hydrolase</keyword>
<dbReference type="OrthoDB" id="10267182at2759"/>
<evidence type="ECO:0000313" key="10">
    <source>
        <dbReference type="Proteomes" id="UP000541444"/>
    </source>
</evidence>
<dbReference type="InterPro" id="IPR023214">
    <property type="entry name" value="HAD_sf"/>
</dbReference>
<comment type="caution">
    <text evidence="9">The sequence shown here is derived from an EMBL/GenBank/DDBJ whole genome shotgun (WGS) entry which is preliminary data.</text>
</comment>
<keyword evidence="8" id="KW-0732">Signal</keyword>
<dbReference type="Proteomes" id="UP000541444">
    <property type="component" value="Unassembled WGS sequence"/>
</dbReference>
<dbReference type="Gene3D" id="3.40.50.1000">
    <property type="entry name" value="HAD superfamily/HAD-like"/>
    <property type="match status" value="1"/>
</dbReference>
<dbReference type="GO" id="GO:0046872">
    <property type="term" value="F:metal ion binding"/>
    <property type="evidence" value="ECO:0007669"/>
    <property type="project" value="UniProtKB-KW"/>
</dbReference>
<dbReference type="PANTHER" id="PTHR20889:SF12">
    <property type="entry name" value="LP01149P"/>
    <property type="match status" value="1"/>
</dbReference>
<evidence type="ECO:0000313" key="9">
    <source>
        <dbReference type="EMBL" id="KAF6139670.1"/>
    </source>
</evidence>
<dbReference type="GO" id="GO:0016791">
    <property type="term" value="F:phosphatase activity"/>
    <property type="evidence" value="ECO:0007669"/>
    <property type="project" value="InterPro"/>
</dbReference>
<accession>A0A7J7LAW7</accession>
<evidence type="ECO:0000256" key="1">
    <source>
        <dbReference type="ARBA" id="ARBA00001946"/>
    </source>
</evidence>
<comment type="cofactor">
    <cofactor evidence="1 7">
        <name>Mg(2+)</name>
        <dbReference type="ChEBI" id="CHEBI:18420"/>
    </cofactor>
</comment>
<name>A0A7J7LAW7_9MAGN</name>
<dbReference type="SUPFAM" id="SSF56784">
    <property type="entry name" value="HAD-like"/>
    <property type="match status" value="1"/>
</dbReference>
<sequence length="287" mass="32425">MLLIIGMAGIVVVFDFDKTIIDCDSDNWVVDELGATNVFNELLPTMPWNTLMDTMMMELHKQGRMTDEIAECLKRAPLHPRIISAIKSAHALGCDLKIVSDANTFFIETILKHHGLTSYFSEINTNPSFVDEEGALRILPYQENFTTRPHGCSDLCAPNMCKGVATERIRTSGLIEGKKRFIYLGDGNGDFCPSLKLGEGDFIMPRKNYPIWELICDNPILIKAQVHGWSYGEELEQILLHLIDTIIREDRNTSRSEAFISTDCKFQIIDSTSTHAHFPQIPRPVSY</sequence>
<dbReference type="InterPro" id="IPR006384">
    <property type="entry name" value="HAD_hydro_PyrdxlP_Pase-like"/>
</dbReference>
<dbReference type="AlphaFoldDB" id="A0A7J7LAW7"/>
<feature type="binding site" evidence="6">
    <location>
        <position position="101"/>
    </location>
    <ligand>
        <name>substrate</name>
    </ligand>
</feature>
<gene>
    <name evidence="9" type="ORF">GIB67_002475</name>
</gene>
<evidence type="ECO:0000256" key="4">
    <source>
        <dbReference type="ARBA" id="ARBA00022842"/>
    </source>
</evidence>
<evidence type="ECO:0000256" key="8">
    <source>
        <dbReference type="SAM" id="SignalP"/>
    </source>
</evidence>
<proteinExistence type="predicted"/>
<protein>
    <recommendedName>
        <fullName evidence="11">Phosphatase</fullName>
    </recommendedName>
</protein>
<evidence type="ECO:0008006" key="11">
    <source>
        <dbReference type="Google" id="ProtNLM"/>
    </source>
</evidence>
<dbReference type="InterPro" id="IPR036412">
    <property type="entry name" value="HAD-like_sf"/>
</dbReference>
<dbReference type="PANTHER" id="PTHR20889">
    <property type="entry name" value="PHOSPHATASE, ORPHAN 1, 2"/>
    <property type="match status" value="1"/>
</dbReference>
<dbReference type="PIRSF" id="PIRSF031051">
    <property type="entry name" value="PyrdxlP_Pase_PHOSPHO2"/>
    <property type="match status" value="1"/>
</dbReference>
<dbReference type="EMBL" id="JACGCM010002459">
    <property type="protein sequence ID" value="KAF6139670.1"/>
    <property type="molecule type" value="Genomic_DNA"/>
</dbReference>
<dbReference type="InterPro" id="IPR016965">
    <property type="entry name" value="Pase_PHOSPHO-typ"/>
</dbReference>
<feature type="binding site" evidence="7">
    <location>
        <position position="17"/>
    </location>
    <ligand>
        <name>Mg(2+)</name>
        <dbReference type="ChEBI" id="CHEBI:18420"/>
    </ligand>
</feature>
<feature type="binding site" evidence="6">
    <location>
        <position position="26"/>
    </location>
    <ligand>
        <name>substrate</name>
    </ligand>
</feature>
<feature type="binding site" evidence="7">
    <location>
        <position position="15"/>
    </location>
    <ligand>
        <name>Mg(2+)</name>
        <dbReference type="ChEBI" id="CHEBI:18420"/>
    </ligand>
</feature>
<evidence type="ECO:0000256" key="6">
    <source>
        <dbReference type="PIRSR" id="PIRSR031051-2"/>
    </source>
</evidence>
<dbReference type="NCBIfam" id="TIGR01488">
    <property type="entry name" value="HAD-SF-IB"/>
    <property type="match status" value="1"/>
</dbReference>
<keyword evidence="2 7" id="KW-0479">Metal-binding</keyword>
<evidence type="ECO:0000256" key="2">
    <source>
        <dbReference type="ARBA" id="ARBA00022723"/>
    </source>
</evidence>
<reference evidence="9 10" key="1">
    <citation type="journal article" date="2020" name="IScience">
        <title>Genome Sequencing of the Endangered Kingdonia uniflora (Circaeasteraceae, Ranunculales) Reveals Potential Mechanisms of Evolutionary Specialization.</title>
        <authorList>
            <person name="Sun Y."/>
            <person name="Deng T."/>
            <person name="Zhang A."/>
            <person name="Moore M.J."/>
            <person name="Landis J.B."/>
            <person name="Lin N."/>
            <person name="Zhang H."/>
            <person name="Zhang X."/>
            <person name="Huang J."/>
            <person name="Zhang X."/>
            <person name="Sun H."/>
            <person name="Wang H."/>
        </authorList>
    </citation>
    <scope>NUCLEOTIDE SEQUENCE [LARGE SCALE GENOMIC DNA]</scope>
    <source>
        <strain evidence="9">TB1705</strain>
        <tissue evidence="9">Leaf</tissue>
    </source>
</reference>
<feature type="active site" description="Proton donor" evidence="5">
    <location>
        <position position="17"/>
    </location>
</feature>
<feature type="binding site" evidence="7">
    <location>
        <position position="186"/>
    </location>
    <ligand>
        <name>Mg(2+)</name>
        <dbReference type="ChEBI" id="CHEBI:18420"/>
    </ligand>
</feature>
<evidence type="ECO:0000256" key="3">
    <source>
        <dbReference type="ARBA" id="ARBA00022801"/>
    </source>
</evidence>
<organism evidence="9 10">
    <name type="scientific">Kingdonia uniflora</name>
    <dbReference type="NCBI Taxonomy" id="39325"/>
    <lineage>
        <taxon>Eukaryota</taxon>
        <taxon>Viridiplantae</taxon>
        <taxon>Streptophyta</taxon>
        <taxon>Embryophyta</taxon>
        <taxon>Tracheophyta</taxon>
        <taxon>Spermatophyta</taxon>
        <taxon>Magnoliopsida</taxon>
        <taxon>Ranunculales</taxon>
        <taxon>Circaeasteraceae</taxon>
        <taxon>Kingdonia</taxon>
    </lineage>
</organism>